<dbReference type="Proteomes" id="UP000188145">
    <property type="component" value="Chromosome"/>
</dbReference>
<keyword evidence="2" id="KW-0808">Transferase</keyword>
<dbReference type="GO" id="GO:0009103">
    <property type="term" value="P:lipopolysaccharide biosynthetic process"/>
    <property type="evidence" value="ECO:0007669"/>
    <property type="project" value="TreeGrafter"/>
</dbReference>
<evidence type="ECO:0000259" key="4">
    <source>
        <dbReference type="Pfam" id="PF13579"/>
    </source>
</evidence>
<name>A0A1Q2CRQ5_9ACTN</name>
<organism evidence="5 6">
    <name type="scientific">Tessaracoccus aquimaris</name>
    <dbReference type="NCBI Taxonomy" id="1332264"/>
    <lineage>
        <taxon>Bacteria</taxon>
        <taxon>Bacillati</taxon>
        <taxon>Actinomycetota</taxon>
        <taxon>Actinomycetes</taxon>
        <taxon>Propionibacteriales</taxon>
        <taxon>Propionibacteriaceae</taxon>
        <taxon>Tessaracoccus</taxon>
    </lineage>
</organism>
<evidence type="ECO:0000256" key="2">
    <source>
        <dbReference type="ARBA" id="ARBA00022679"/>
    </source>
</evidence>
<dbReference type="PANTHER" id="PTHR46401:SF2">
    <property type="entry name" value="GLYCOSYLTRANSFERASE WBBK-RELATED"/>
    <property type="match status" value="1"/>
</dbReference>
<proteinExistence type="predicted"/>
<protein>
    <submittedName>
        <fullName evidence="5">Uncharacterized protein</fullName>
    </submittedName>
</protein>
<keyword evidence="1" id="KW-0328">Glycosyltransferase</keyword>
<accession>A0A1Q2CRQ5</accession>
<dbReference type="EMBL" id="CP019606">
    <property type="protein sequence ID" value="AQP48791.1"/>
    <property type="molecule type" value="Genomic_DNA"/>
</dbReference>
<evidence type="ECO:0000259" key="3">
    <source>
        <dbReference type="Pfam" id="PF13524"/>
    </source>
</evidence>
<evidence type="ECO:0000313" key="6">
    <source>
        <dbReference type="Proteomes" id="UP000188145"/>
    </source>
</evidence>
<evidence type="ECO:0000313" key="5">
    <source>
        <dbReference type="EMBL" id="AQP48791.1"/>
    </source>
</evidence>
<dbReference type="PANTHER" id="PTHR46401">
    <property type="entry name" value="GLYCOSYLTRANSFERASE WBBK-RELATED"/>
    <property type="match status" value="1"/>
</dbReference>
<gene>
    <name evidence="5" type="ORF">BW730_16050</name>
</gene>
<dbReference type="CDD" id="cd03794">
    <property type="entry name" value="GT4_WbuB-like"/>
    <property type="match status" value="1"/>
</dbReference>
<dbReference type="InterPro" id="IPR055259">
    <property type="entry name" value="YkvP/CgeB_Glyco_trans-like"/>
</dbReference>
<dbReference type="AlphaFoldDB" id="A0A1Q2CRQ5"/>
<dbReference type="OrthoDB" id="9815351at2"/>
<evidence type="ECO:0000256" key="1">
    <source>
        <dbReference type="ARBA" id="ARBA00022676"/>
    </source>
</evidence>
<keyword evidence="6" id="KW-1185">Reference proteome</keyword>
<dbReference type="GO" id="GO:0016757">
    <property type="term" value="F:glycosyltransferase activity"/>
    <property type="evidence" value="ECO:0007669"/>
    <property type="project" value="UniProtKB-KW"/>
</dbReference>
<dbReference type="KEGG" id="tes:BW730_16050"/>
<dbReference type="InterPro" id="IPR028098">
    <property type="entry name" value="Glyco_trans_4-like_N"/>
</dbReference>
<dbReference type="RefSeq" id="WP_077687139.1">
    <property type="nucleotide sequence ID" value="NZ_CP019606.1"/>
</dbReference>
<reference evidence="6" key="1">
    <citation type="submission" date="2017-02" db="EMBL/GenBank/DDBJ databases">
        <title>Tessaracoccus aquaemaris sp. nov., isolated from the intestine of a Korean rockfish, Sebastes schlegelii, in a marine aquaculture pond.</title>
        <authorList>
            <person name="Tak E.J."/>
            <person name="Bae J.-W."/>
        </authorList>
    </citation>
    <scope>NUCLEOTIDE SEQUENCE [LARGE SCALE GENOMIC DNA]</scope>
    <source>
        <strain evidence="6">NSG39</strain>
    </source>
</reference>
<dbReference type="Pfam" id="PF13524">
    <property type="entry name" value="Glyco_trans_1_2"/>
    <property type="match status" value="1"/>
</dbReference>
<feature type="domain" description="Glycosyltransferase subfamily 4-like N-terminal" evidence="4">
    <location>
        <begin position="24"/>
        <end position="162"/>
    </location>
</feature>
<sequence>MTRGVVQLSTVHRTRDNRIHNKECRALIEAGYDLTLVIRAEHDELTPVPLHALRAPRNRAQRLSLTQVSAWRALSRLRPRVVHIHDPELIPLALVWARTHHAKLIYDAHEDVVRQVEHKQYLSGWRRAIAKFYARALTRLADRRADAVVAATEDVATGFRTAKVTVVHNYPWLSDFTEPPAPVPGRLVYTGDLTEQRKLSFMIDLVERVRERVPEAHLILAGPIRPELADVARRFDGEVVTHVGLLPPREIPALIATAELGLILLEPLPNYLTSLPTKLFEYQAAGVPVVASNFPFWVKEFGPSDCAAFIDSEDLDSSADQVVALLKDPARRAQLAANGRRFVEADHNFESQAPLLVDTVKALLR</sequence>
<dbReference type="SUPFAM" id="SSF53756">
    <property type="entry name" value="UDP-Glycosyltransferase/glycogen phosphorylase"/>
    <property type="match status" value="1"/>
</dbReference>
<dbReference type="Pfam" id="PF13579">
    <property type="entry name" value="Glyco_trans_4_4"/>
    <property type="match status" value="1"/>
</dbReference>
<dbReference type="STRING" id="1332264.BW730_16050"/>
<feature type="domain" description="Spore protein YkvP/CgeB glycosyl transferase-like" evidence="3">
    <location>
        <begin position="204"/>
        <end position="353"/>
    </location>
</feature>
<dbReference type="Gene3D" id="3.40.50.2000">
    <property type="entry name" value="Glycogen Phosphorylase B"/>
    <property type="match status" value="2"/>
</dbReference>